<protein>
    <recommendedName>
        <fullName evidence="3">Bacteriocin</fullName>
    </recommendedName>
</protein>
<comment type="caution">
    <text evidence="1">The sequence shown here is derived from an EMBL/GenBank/DDBJ whole genome shotgun (WGS) entry which is preliminary data.</text>
</comment>
<gene>
    <name evidence="1" type="ORF">U0R10_02665</name>
</gene>
<proteinExistence type="predicted"/>
<accession>A0ABW6D9B7</accession>
<dbReference type="Proteomes" id="UP001598138">
    <property type="component" value="Unassembled WGS sequence"/>
</dbReference>
<keyword evidence="2" id="KW-1185">Reference proteome</keyword>
<reference evidence="1 2" key="1">
    <citation type="submission" date="2024-03" db="EMBL/GenBank/DDBJ databases">
        <title>Aquirufa genome sequencing.</title>
        <authorList>
            <person name="Pitt A."/>
            <person name="Hahn M.W."/>
        </authorList>
    </citation>
    <scope>NUCLEOTIDE SEQUENCE [LARGE SCALE GENOMIC DNA]</scope>
    <source>
        <strain evidence="1 2">OSTEICH-129V</strain>
    </source>
</reference>
<name>A0ABW6D9B7_9BACT</name>
<dbReference type="EMBL" id="JBBKXZ010000001">
    <property type="protein sequence ID" value="MFD3393515.1"/>
    <property type="molecule type" value="Genomic_DNA"/>
</dbReference>
<evidence type="ECO:0000313" key="2">
    <source>
        <dbReference type="Proteomes" id="UP001598138"/>
    </source>
</evidence>
<sequence>MELEKFNRLELSQQEMHEISGGNWWSDFKSGFEEGFNWAIGVIRDLISFSDELKTLAK</sequence>
<evidence type="ECO:0008006" key="3">
    <source>
        <dbReference type="Google" id="ProtNLM"/>
    </source>
</evidence>
<organism evidence="1 2">
    <name type="scientific">Aquirufa avitistagni</name>
    <dbReference type="NCBI Taxonomy" id="3104728"/>
    <lineage>
        <taxon>Bacteria</taxon>
        <taxon>Pseudomonadati</taxon>
        <taxon>Bacteroidota</taxon>
        <taxon>Cytophagia</taxon>
        <taxon>Cytophagales</taxon>
        <taxon>Flectobacillaceae</taxon>
        <taxon>Aquirufa</taxon>
    </lineage>
</organism>
<dbReference type="RefSeq" id="WP_377982220.1">
    <property type="nucleotide sequence ID" value="NZ_JBBKXZ010000001.1"/>
</dbReference>
<evidence type="ECO:0000313" key="1">
    <source>
        <dbReference type="EMBL" id="MFD3393515.1"/>
    </source>
</evidence>